<proteinExistence type="predicted"/>
<name>D6ZDW9_SEGRD</name>
<dbReference type="EMBL" id="CP001958">
    <property type="protein sequence ID" value="ADG99376.1"/>
    <property type="molecule type" value="Genomic_DNA"/>
</dbReference>
<gene>
    <name evidence="2" type="ordered locus">Srot_2947</name>
</gene>
<accession>D6ZDW9</accession>
<keyword evidence="3" id="KW-1185">Reference proteome</keyword>
<dbReference type="AlphaFoldDB" id="D6ZDW9"/>
<dbReference type="KEGG" id="srt:Srot_2947"/>
<evidence type="ECO:0000313" key="2">
    <source>
        <dbReference type="EMBL" id="ADG99376.1"/>
    </source>
</evidence>
<protein>
    <submittedName>
        <fullName evidence="2">Alpha-2-macroglobulin domain-containing protein</fullName>
    </submittedName>
</protein>
<dbReference type="Proteomes" id="UP000002247">
    <property type="component" value="Chromosome"/>
</dbReference>
<organism evidence="2 3">
    <name type="scientific">Segniliparus rotundus (strain ATCC BAA-972 / CDC 1076 / CIP 108378 / DSM 44985 / JCM 13578)</name>
    <dbReference type="NCBI Taxonomy" id="640132"/>
    <lineage>
        <taxon>Bacteria</taxon>
        <taxon>Bacillati</taxon>
        <taxon>Actinomycetota</taxon>
        <taxon>Actinomycetes</taxon>
        <taxon>Mycobacteriales</taxon>
        <taxon>Segniliparaceae</taxon>
        <taxon>Segniliparus</taxon>
    </lineage>
</organism>
<feature type="region of interest" description="Disordered" evidence="1">
    <location>
        <begin position="14"/>
        <end position="36"/>
    </location>
</feature>
<sequence>MFGLAATLVGLGEGAHAATPKDAAPPTRNVRLSTAT</sequence>
<reference evidence="2 3" key="1">
    <citation type="journal article" date="2010" name="Stand. Genomic Sci.">
        <title>Complete genome sequence of Segniliparus rotundus type strain (CDC 1076).</title>
        <authorList>
            <person name="Sikorski J."/>
            <person name="Lapidus A."/>
            <person name="Copeland A."/>
            <person name="Misra M."/>
            <person name="Glavina Del Rio T."/>
            <person name="Nolan M."/>
            <person name="Lucas S."/>
            <person name="Chen F."/>
            <person name="Tice H."/>
            <person name="Cheng J.F."/>
            <person name="Jando M."/>
            <person name="Schneider S."/>
            <person name="Bruce D."/>
            <person name="Goodwin L."/>
            <person name="Pitluck S."/>
            <person name="Liolios K."/>
            <person name="Mikhailova N."/>
            <person name="Pati A."/>
            <person name="Ivanova N."/>
            <person name="Mavromatis K."/>
            <person name="Chen A."/>
            <person name="Palaniappan K."/>
            <person name="Chertkov O."/>
            <person name="Land M."/>
            <person name="Hauser L."/>
            <person name="Chang Y.J."/>
            <person name="Jeffries C.D."/>
            <person name="Brettin T."/>
            <person name="Detter J.C."/>
            <person name="Han C."/>
            <person name="Rohde M."/>
            <person name="Goker M."/>
            <person name="Bristow J."/>
            <person name="Eisen J.A."/>
            <person name="Markowitz V."/>
            <person name="Hugenholtz P."/>
            <person name="Kyrpides N.C."/>
            <person name="Klenk H.P."/>
        </authorList>
    </citation>
    <scope>NUCLEOTIDE SEQUENCE [LARGE SCALE GENOMIC DNA]</scope>
    <source>
        <strain evidence="3">ATCC BAA-972 / CDC 1076 / CIP 108378 / DSM 44985 / JCM 13578</strain>
    </source>
</reference>
<evidence type="ECO:0000256" key="1">
    <source>
        <dbReference type="SAM" id="MobiDB-lite"/>
    </source>
</evidence>
<evidence type="ECO:0000313" key="3">
    <source>
        <dbReference type="Proteomes" id="UP000002247"/>
    </source>
</evidence>
<dbReference type="STRING" id="640132.Srot_2947"/>
<dbReference type="HOGENOM" id="CLU_3358417_0_0_11"/>